<evidence type="ECO:0000313" key="1">
    <source>
        <dbReference type="EMBL" id="CAB4154720.1"/>
    </source>
</evidence>
<sequence>MPIHRATGPRGGKGYQYGTHGKVYSNRADAVRQAQAIKISQALAKEKNKK</sequence>
<reference evidence="1" key="1">
    <citation type="submission" date="2020-04" db="EMBL/GenBank/DDBJ databases">
        <authorList>
            <person name="Chiriac C."/>
            <person name="Salcher M."/>
            <person name="Ghai R."/>
            <person name="Kavagutti S V."/>
        </authorList>
    </citation>
    <scope>NUCLEOTIDE SEQUENCE</scope>
</reference>
<dbReference type="EMBL" id="LR796615">
    <property type="protein sequence ID" value="CAB4154720.1"/>
    <property type="molecule type" value="Genomic_DNA"/>
</dbReference>
<accession>A0A6J5N5C6</accession>
<protein>
    <submittedName>
        <fullName evidence="1">Uncharacterized protein</fullName>
    </submittedName>
</protein>
<name>A0A6J5N5C6_9CAUD</name>
<organism evidence="1">
    <name type="scientific">uncultured Caudovirales phage</name>
    <dbReference type="NCBI Taxonomy" id="2100421"/>
    <lineage>
        <taxon>Viruses</taxon>
        <taxon>Duplodnaviria</taxon>
        <taxon>Heunggongvirae</taxon>
        <taxon>Uroviricota</taxon>
        <taxon>Caudoviricetes</taxon>
        <taxon>Peduoviridae</taxon>
        <taxon>Maltschvirus</taxon>
        <taxon>Maltschvirus maltsch</taxon>
    </lineage>
</organism>
<gene>
    <name evidence="1" type="ORF">UFOVP647_23</name>
</gene>
<proteinExistence type="predicted"/>